<evidence type="ECO:0000313" key="2">
    <source>
        <dbReference type="Proteomes" id="UP001058974"/>
    </source>
</evidence>
<gene>
    <name evidence="1" type="ORF">KIW84_024442</name>
</gene>
<dbReference type="EMBL" id="JAMSHJ010000002">
    <property type="protein sequence ID" value="KAI5438715.1"/>
    <property type="molecule type" value="Genomic_DNA"/>
</dbReference>
<name>A0A9D4YJC5_PEA</name>
<dbReference type="AlphaFoldDB" id="A0A9D4YJC5"/>
<keyword evidence="2" id="KW-1185">Reference proteome</keyword>
<sequence length="155" mass="17626">MLQLWGPDPDGSHIFPFLPDILAWAQSVGKQHDIIDVTIRSDTTNGIRDIKNLIMGCERGGNYQKKDAIAGSYALKVKCPFMLQSMPIGSSWKVTVRCEFHNHTLSKGLYGNDILGRVEDHERKFVIDMTKYNMAQRYIVAALKDRDRKNLMSVI</sequence>
<organism evidence="1 2">
    <name type="scientific">Pisum sativum</name>
    <name type="common">Garden pea</name>
    <name type="synonym">Lathyrus oleraceus</name>
    <dbReference type="NCBI Taxonomy" id="3888"/>
    <lineage>
        <taxon>Eukaryota</taxon>
        <taxon>Viridiplantae</taxon>
        <taxon>Streptophyta</taxon>
        <taxon>Embryophyta</taxon>
        <taxon>Tracheophyta</taxon>
        <taxon>Spermatophyta</taxon>
        <taxon>Magnoliopsida</taxon>
        <taxon>eudicotyledons</taxon>
        <taxon>Gunneridae</taxon>
        <taxon>Pentapetalae</taxon>
        <taxon>rosids</taxon>
        <taxon>fabids</taxon>
        <taxon>Fabales</taxon>
        <taxon>Fabaceae</taxon>
        <taxon>Papilionoideae</taxon>
        <taxon>50 kb inversion clade</taxon>
        <taxon>NPAAA clade</taxon>
        <taxon>Hologalegina</taxon>
        <taxon>IRL clade</taxon>
        <taxon>Fabeae</taxon>
        <taxon>Lathyrus</taxon>
    </lineage>
</organism>
<proteinExistence type="predicted"/>
<accession>A0A9D4YJC5</accession>
<evidence type="ECO:0000313" key="1">
    <source>
        <dbReference type="EMBL" id="KAI5438715.1"/>
    </source>
</evidence>
<dbReference type="Proteomes" id="UP001058974">
    <property type="component" value="Chromosome 2"/>
</dbReference>
<comment type="caution">
    <text evidence="1">The sequence shown here is derived from an EMBL/GenBank/DDBJ whole genome shotgun (WGS) entry which is preliminary data.</text>
</comment>
<reference evidence="1 2" key="1">
    <citation type="journal article" date="2022" name="Nat. Genet.">
        <title>Improved pea reference genome and pan-genome highlight genomic features and evolutionary characteristics.</title>
        <authorList>
            <person name="Yang T."/>
            <person name="Liu R."/>
            <person name="Luo Y."/>
            <person name="Hu S."/>
            <person name="Wang D."/>
            <person name="Wang C."/>
            <person name="Pandey M.K."/>
            <person name="Ge S."/>
            <person name="Xu Q."/>
            <person name="Li N."/>
            <person name="Li G."/>
            <person name="Huang Y."/>
            <person name="Saxena R.K."/>
            <person name="Ji Y."/>
            <person name="Li M."/>
            <person name="Yan X."/>
            <person name="He Y."/>
            <person name="Liu Y."/>
            <person name="Wang X."/>
            <person name="Xiang C."/>
            <person name="Varshney R.K."/>
            <person name="Ding H."/>
            <person name="Gao S."/>
            <person name="Zong X."/>
        </authorList>
    </citation>
    <scope>NUCLEOTIDE SEQUENCE [LARGE SCALE GENOMIC DNA]</scope>
    <source>
        <strain evidence="1 2">cv. Zhongwan 6</strain>
    </source>
</reference>
<dbReference type="Gramene" id="Psat02G0444200-T1">
    <property type="protein sequence ID" value="KAI5438715.1"/>
    <property type="gene ID" value="KIW84_024442"/>
</dbReference>
<protein>
    <submittedName>
        <fullName evidence="1">Uncharacterized protein</fullName>
    </submittedName>
</protein>